<dbReference type="GO" id="GO:0051287">
    <property type="term" value="F:NAD binding"/>
    <property type="evidence" value="ECO:0007669"/>
    <property type="project" value="UniProtKB-UniRule"/>
</dbReference>
<evidence type="ECO:0000256" key="3">
    <source>
        <dbReference type="ARBA" id="ARBA00022643"/>
    </source>
</evidence>
<keyword evidence="8" id="KW-1185">Reference proteome</keyword>
<dbReference type="InterPro" id="IPR029039">
    <property type="entry name" value="Flavoprotein-like_sf"/>
</dbReference>
<dbReference type="EC" id="1.6.5.2" evidence="5"/>
<comment type="catalytic activity">
    <reaction evidence="5">
        <text>a quinone + NADH + H(+) = a quinol + NAD(+)</text>
        <dbReference type="Rhea" id="RHEA:46160"/>
        <dbReference type="ChEBI" id="CHEBI:15378"/>
        <dbReference type="ChEBI" id="CHEBI:24646"/>
        <dbReference type="ChEBI" id="CHEBI:57540"/>
        <dbReference type="ChEBI" id="CHEBI:57945"/>
        <dbReference type="ChEBI" id="CHEBI:132124"/>
        <dbReference type="EC" id="1.6.5.2"/>
    </reaction>
</comment>
<feature type="binding site" evidence="5">
    <location>
        <position position="11"/>
    </location>
    <ligand>
        <name>NAD(+)</name>
        <dbReference type="ChEBI" id="CHEBI:57540"/>
    </ligand>
</feature>
<dbReference type="Pfam" id="PF03358">
    <property type="entry name" value="FMN_red"/>
    <property type="match status" value="1"/>
</dbReference>
<dbReference type="Proteomes" id="UP000501623">
    <property type="component" value="Chromosome"/>
</dbReference>
<reference evidence="7 8" key="1">
    <citation type="submission" date="2020-05" db="EMBL/GenBank/DDBJ databases">
        <title>Complete genome sequence of Hymenobacter sp. TS19 in Coasted Sand Dune.</title>
        <authorList>
            <person name="Lee J.-H."/>
            <person name="Jung J.-H."/>
            <person name="Jeong S."/>
            <person name="Zhao L."/>
            <person name="Kim M.-K."/>
            <person name="Seo H.-S."/>
            <person name="Lim S."/>
        </authorList>
    </citation>
    <scope>NUCLEOTIDE SEQUENCE [LARGE SCALE GENOMIC DNA]</scope>
    <source>
        <strain evidence="7 8">TS19</strain>
    </source>
</reference>
<accession>A0A6M6BDZ5</accession>
<organism evidence="7 8">
    <name type="scientific">Hymenobacter taeanensis</name>
    <dbReference type="NCBI Taxonomy" id="2735321"/>
    <lineage>
        <taxon>Bacteria</taxon>
        <taxon>Pseudomonadati</taxon>
        <taxon>Bacteroidota</taxon>
        <taxon>Cytophagia</taxon>
        <taxon>Cytophagales</taxon>
        <taxon>Hymenobacteraceae</taxon>
        <taxon>Hymenobacter</taxon>
    </lineage>
</organism>
<comment type="caution">
    <text evidence="5">Lacks conserved residue(s) required for the propagation of feature annotation.</text>
</comment>
<dbReference type="GO" id="GO:0003955">
    <property type="term" value="F:NAD(P)H dehydrogenase (quinone) activity"/>
    <property type="evidence" value="ECO:0007669"/>
    <property type="project" value="UniProtKB-UniRule"/>
</dbReference>
<keyword evidence="5" id="KW-0520">NAD</keyword>
<dbReference type="RefSeq" id="WP_171590309.1">
    <property type="nucleotide sequence ID" value="NZ_CP053538.1"/>
</dbReference>
<evidence type="ECO:0000256" key="1">
    <source>
        <dbReference type="ARBA" id="ARBA00006961"/>
    </source>
</evidence>
<dbReference type="NCBIfam" id="NF002999">
    <property type="entry name" value="PRK03767.1"/>
    <property type="match status" value="1"/>
</dbReference>
<dbReference type="InterPro" id="IPR008254">
    <property type="entry name" value="Flavodoxin/NO_synth"/>
</dbReference>
<evidence type="ECO:0000256" key="4">
    <source>
        <dbReference type="ARBA" id="ARBA00023002"/>
    </source>
</evidence>
<keyword evidence="4 5" id="KW-0560">Oxidoreductase</keyword>
<keyword evidence="2 5" id="KW-0285">Flavoprotein</keyword>
<keyword evidence="5" id="KW-0547">Nucleotide-binding</keyword>
<dbReference type="AlphaFoldDB" id="A0A6M6BDZ5"/>
<keyword evidence="5" id="KW-0521">NADP</keyword>
<sequence>MKTLVLFYSTYGHIWKMAEAVAEGARQVSGNEVVVKRVPETLPQAILDQIGATEAQKAFEHIPVATPNELEQYDAIIFGTPTRYGNLCGQMQAFMDSTGGLWAQGKLVGKVGGVFVSTATQHGGQETTIRAFHTELLHHGFVIVGLPYAWQGQMGHETVTGGTPYGASTVAGGQGERQPSENELEGAIFQGRHTAEIASKLAK</sequence>
<evidence type="ECO:0000259" key="6">
    <source>
        <dbReference type="PROSITE" id="PS50902"/>
    </source>
</evidence>
<dbReference type="InterPro" id="IPR037513">
    <property type="entry name" value="NQO"/>
</dbReference>
<dbReference type="PANTHER" id="PTHR30546">
    <property type="entry name" value="FLAVODOXIN-RELATED PROTEIN WRBA-RELATED"/>
    <property type="match status" value="1"/>
</dbReference>
<dbReference type="FunFam" id="3.40.50.360:FF:000001">
    <property type="entry name" value="NAD(P)H dehydrogenase (Quinone) FQR1-like"/>
    <property type="match status" value="1"/>
</dbReference>
<dbReference type="NCBIfam" id="TIGR01755">
    <property type="entry name" value="flav_wrbA"/>
    <property type="match status" value="1"/>
</dbReference>
<evidence type="ECO:0000256" key="2">
    <source>
        <dbReference type="ARBA" id="ARBA00022630"/>
    </source>
</evidence>
<dbReference type="PANTHER" id="PTHR30546:SF23">
    <property type="entry name" value="FLAVOPROTEIN-LIKE PROTEIN YCP4-RELATED"/>
    <property type="match status" value="1"/>
</dbReference>
<dbReference type="KEGG" id="hts:HMJ29_04305"/>
<comment type="similarity">
    <text evidence="1 5">Belongs to the WrbA family.</text>
</comment>
<feature type="domain" description="Flavodoxin-like" evidence="6">
    <location>
        <begin position="3"/>
        <end position="194"/>
    </location>
</feature>
<evidence type="ECO:0000256" key="5">
    <source>
        <dbReference type="HAMAP-Rule" id="MF_01017"/>
    </source>
</evidence>
<gene>
    <name evidence="7" type="primary">wrbA</name>
    <name evidence="7" type="ORF">HMJ29_04305</name>
</gene>
<dbReference type="InterPro" id="IPR005025">
    <property type="entry name" value="FMN_Rdtase-like_dom"/>
</dbReference>
<comment type="catalytic activity">
    <reaction evidence="5">
        <text>a quinone + NADPH + H(+) = a quinol + NADP(+)</text>
        <dbReference type="Rhea" id="RHEA:46164"/>
        <dbReference type="ChEBI" id="CHEBI:15378"/>
        <dbReference type="ChEBI" id="CHEBI:24646"/>
        <dbReference type="ChEBI" id="CHEBI:57783"/>
        <dbReference type="ChEBI" id="CHEBI:58349"/>
        <dbReference type="ChEBI" id="CHEBI:132124"/>
        <dbReference type="EC" id="1.6.5.2"/>
    </reaction>
</comment>
<keyword evidence="3 5" id="KW-0288">FMN</keyword>
<proteinExistence type="inferred from homology"/>
<dbReference type="Gene3D" id="3.40.50.360">
    <property type="match status" value="1"/>
</dbReference>
<dbReference type="InterPro" id="IPR010089">
    <property type="entry name" value="Flavoprotein_WrbA-like"/>
</dbReference>
<dbReference type="HAMAP" id="MF_01017">
    <property type="entry name" value="NQOR"/>
    <property type="match status" value="1"/>
</dbReference>
<dbReference type="PROSITE" id="PS50902">
    <property type="entry name" value="FLAVODOXIN_LIKE"/>
    <property type="match status" value="1"/>
</dbReference>
<name>A0A6M6BDZ5_9BACT</name>
<feature type="binding site" evidence="5">
    <location>
        <begin position="82"/>
        <end position="84"/>
    </location>
    <ligand>
        <name>FMN</name>
        <dbReference type="ChEBI" id="CHEBI:58210"/>
    </ligand>
</feature>
<dbReference type="EMBL" id="CP053538">
    <property type="protein sequence ID" value="QJX46200.1"/>
    <property type="molecule type" value="Genomic_DNA"/>
</dbReference>
<feature type="binding site" evidence="5">
    <location>
        <position position="138"/>
    </location>
    <ligand>
        <name>FMN</name>
        <dbReference type="ChEBI" id="CHEBI:58210"/>
    </ligand>
</feature>
<dbReference type="GO" id="GO:0010181">
    <property type="term" value="F:FMN binding"/>
    <property type="evidence" value="ECO:0007669"/>
    <property type="project" value="InterPro"/>
</dbReference>
<dbReference type="GO" id="GO:0050660">
    <property type="term" value="F:flavin adenine dinucleotide binding"/>
    <property type="evidence" value="ECO:0007669"/>
    <property type="project" value="UniProtKB-UniRule"/>
</dbReference>
<dbReference type="GO" id="GO:0016020">
    <property type="term" value="C:membrane"/>
    <property type="evidence" value="ECO:0007669"/>
    <property type="project" value="TreeGrafter"/>
</dbReference>
<dbReference type="GO" id="GO:0050661">
    <property type="term" value="F:NADP binding"/>
    <property type="evidence" value="ECO:0007669"/>
    <property type="project" value="UniProtKB-UniRule"/>
</dbReference>
<evidence type="ECO:0000313" key="8">
    <source>
        <dbReference type="Proteomes" id="UP000501623"/>
    </source>
</evidence>
<dbReference type="SUPFAM" id="SSF52218">
    <property type="entry name" value="Flavoproteins"/>
    <property type="match status" value="1"/>
</dbReference>
<feature type="binding site" evidence="5">
    <location>
        <begin position="9"/>
        <end position="14"/>
    </location>
    <ligand>
        <name>FMN</name>
        <dbReference type="ChEBI" id="CHEBI:58210"/>
    </ligand>
</feature>
<comment type="cofactor">
    <cofactor evidence="5">
        <name>FMN</name>
        <dbReference type="ChEBI" id="CHEBI:58210"/>
    </cofactor>
    <text evidence="5">Binds 1 FMN per monomer.</text>
</comment>
<evidence type="ECO:0000313" key="7">
    <source>
        <dbReference type="EMBL" id="QJX46200.1"/>
    </source>
</evidence>
<protein>
    <recommendedName>
        <fullName evidence="5">NAD(P)H dehydrogenase (quinone)</fullName>
        <ecNumber evidence="5">1.6.5.2</ecNumber>
    </recommendedName>
    <alternativeName>
        <fullName evidence="5">NAD(P)H:quinone oxidoreductase</fullName>
        <shortName evidence="5">NQO</shortName>
    </alternativeName>
</protein>
<feature type="binding site" evidence="5">
    <location>
        <position position="102"/>
    </location>
    <ligand>
        <name>substrate</name>
    </ligand>
</feature>